<keyword evidence="2 4" id="KW-0238">DNA-binding</keyword>
<evidence type="ECO:0000256" key="2">
    <source>
        <dbReference type="ARBA" id="ARBA00023125"/>
    </source>
</evidence>
<keyword evidence="7" id="KW-1185">Reference proteome</keyword>
<dbReference type="InterPro" id="IPR009057">
    <property type="entry name" value="Homeodomain-like_sf"/>
</dbReference>
<keyword evidence="3" id="KW-0804">Transcription</keyword>
<comment type="caution">
    <text evidence="6">The sequence shown here is derived from an EMBL/GenBank/DDBJ whole genome shotgun (WGS) entry which is preliminary data.</text>
</comment>
<dbReference type="InterPro" id="IPR001647">
    <property type="entry name" value="HTH_TetR"/>
</dbReference>
<evidence type="ECO:0000256" key="3">
    <source>
        <dbReference type="ARBA" id="ARBA00023163"/>
    </source>
</evidence>
<evidence type="ECO:0000259" key="5">
    <source>
        <dbReference type="PROSITE" id="PS50977"/>
    </source>
</evidence>
<name>A0ABW1ZVP7_9GAMM</name>
<dbReference type="SUPFAM" id="SSF46689">
    <property type="entry name" value="Homeodomain-like"/>
    <property type="match status" value="1"/>
</dbReference>
<organism evidence="6 7">
    <name type="scientific">Marinobacterium aestuariivivens</name>
    <dbReference type="NCBI Taxonomy" id="1698799"/>
    <lineage>
        <taxon>Bacteria</taxon>
        <taxon>Pseudomonadati</taxon>
        <taxon>Pseudomonadota</taxon>
        <taxon>Gammaproteobacteria</taxon>
        <taxon>Oceanospirillales</taxon>
        <taxon>Oceanospirillaceae</taxon>
        <taxon>Marinobacterium</taxon>
    </lineage>
</organism>
<evidence type="ECO:0000256" key="4">
    <source>
        <dbReference type="PROSITE-ProRule" id="PRU00335"/>
    </source>
</evidence>
<dbReference type="PROSITE" id="PS50977">
    <property type="entry name" value="HTH_TETR_2"/>
    <property type="match status" value="1"/>
</dbReference>
<keyword evidence="1" id="KW-0805">Transcription regulation</keyword>
<dbReference type="Pfam" id="PF00440">
    <property type="entry name" value="TetR_N"/>
    <property type="match status" value="1"/>
</dbReference>
<dbReference type="InterPro" id="IPR050109">
    <property type="entry name" value="HTH-type_TetR-like_transc_reg"/>
</dbReference>
<accession>A0ABW1ZVP7</accession>
<dbReference type="PRINTS" id="PR00455">
    <property type="entry name" value="HTHTETR"/>
</dbReference>
<dbReference type="EMBL" id="JBHSWE010000001">
    <property type="protein sequence ID" value="MFC6669260.1"/>
    <property type="molecule type" value="Genomic_DNA"/>
</dbReference>
<evidence type="ECO:0000313" key="7">
    <source>
        <dbReference type="Proteomes" id="UP001596422"/>
    </source>
</evidence>
<dbReference type="PANTHER" id="PTHR30055">
    <property type="entry name" value="HTH-TYPE TRANSCRIPTIONAL REGULATOR RUTR"/>
    <property type="match status" value="1"/>
</dbReference>
<feature type="domain" description="HTH tetR-type" evidence="5">
    <location>
        <begin position="1"/>
        <end position="57"/>
    </location>
</feature>
<dbReference type="Proteomes" id="UP001596422">
    <property type="component" value="Unassembled WGS sequence"/>
</dbReference>
<reference evidence="7" key="1">
    <citation type="journal article" date="2019" name="Int. J. Syst. Evol. Microbiol.">
        <title>The Global Catalogue of Microorganisms (GCM) 10K type strain sequencing project: providing services to taxonomists for standard genome sequencing and annotation.</title>
        <authorList>
            <consortium name="The Broad Institute Genomics Platform"/>
            <consortium name="The Broad Institute Genome Sequencing Center for Infectious Disease"/>
            <person name="Wu L."/>
            <person name="Ma J."/>
        </authorList>
    </citation>
    <scope>NUCLEOTIDE SEQUENCE [LARGE SCALE GENOMIC DNA]</scope>
    <source>
        <strain evidence="7">NBRC 111756</strain>
    </source>
</reference>
<feature type="DNA-binding region" description="H-T-H motif" evidence="4">
    <location>
        <begin position="20"/>
        <end position="39"/>
    </location>
</feature>
<proteinExistence type="predicted"/>
<sequence length="194" mass="21933">MDILASAREHFQQRGYESTSIENIAETAGVSAVTIYNHYRTKGGVLLALVTESDSVLIGKIQKVMQAPPEEPLTAVCAFFGTVNEHAFSYLDRELWRHVIAISVIEGDSQFGQVYRSLDAELIRLLAALLEDLDHRFDRLQSDDHLTAAEVLYNVHNARFMEYIIDPACSESRRDSLTRRDIAFVMAQLERIDS</sequence>
<protein>
    <submittedName>
        <fullName evidence="6">TetR/AcrR family transcriptional regulator</fullName>
    </submittedName>
</protein>
<evidence type="ECO:0000313" key="6">
    <source>
        <dbReference type="EMBL" id="MFC6669260.1"/>
    </source>
</evidence>
<gene>
    <name evidence="6" type="ORF">ACFQDL_03465</name>
</gene>
<dbReference type="Gene3D" id="1.10.357.10">
    <property type="entry name" value="Tetracycline Repressor, domain 2"/>
    <property type="match status" value="1"/>
</dbReference>
<evidence type="ECO:0000256" key="1">
    <source>
        <dbReference type="ARBA" id="ARBA00023015"/>
    </source>
</evidence>
<dbReference type="PANTHER" id="PTHR30055:SF234">
    <property type="entry name" value="HTH-TYPE TRANSCRIPTIONAL REGULATOR BETI"/>
    <property type="match status" value="1"/>
</dbReference>